<evidence type="ECO:0000313" key="2">
    <source>
        <dbReference type="EMBL" id="CAB1445472.1"/>
    </source>
</evidence>
<feature type="region of interest" description="Disordered" evidence="1">
    <location>
        <begin position="1"/>
        <end position="29"/>
    </location>
</feature>
<protein>
    <submittedName>
        <fullName evidence="2">Uncharacterized protein</fullName>
    </submittedName>
</protein>
<proteinExistence type="predicted"/>
<feature type="region of interest" description="Disordered" evidence="1">
    <location>
        <begin position="49"/>
        <end position="68"/>
    </location>
</feature>
<organism evidence="2 3">
    <name type="scientific">Pleuronectes platessa</name>
    <name type="common">European plaice</name>
    <dbReference type="NCBI Taxonomy" id="8262"/>
    <lineage>
        <taxon>Eukaryota</taxon>
        <taxon>Metazoa</taxon>
        <taxon>Chordata</taxon>
        <taxon>Craniata</taxon>
        <taxon>Vertebrata</taxon>
        <taxon>Euteleostomi</taxon>
        <taxon>Actinopterygii</taxon>
        <taxon>Neopterygii</taxon>
        <taxon>Teleostei</taxon>
        <taxon>Neoteleostei</taxon>
        <taxon>Acanthomorphata</taxon>
        <taxon>Carangaria</taxon>
        <taxon>Pleuronectiformes</taxon>
        <taxon>Pleuronectoidei</taxon>
        <taxon>Pleuronectidae</taxon>
        <taxon>Pleuronectes</taxon>
    </lineage>
</organism>
<dbReference type="EMBL" id="CADEAL010003668">
    <property type="protein sequence ID" value="CAB1445472.1"/>
    <property type="molecule type" value="Genomic_DNA"/>
</dbReference>
<dbReference type="AlphaFoldDB" id="A0A9N7V9P8"/>
<evidence type="ECO:0000313" key="3">
    <source>
        <dbReference type="Proteomes" id="UP001153269"/>
    </source>
</evidence>
<keyword evidence="3" id="KW-1185">Reference proteome</keyword>
<comment type="caution">
    <text evidence="2">The sequence shown here is derived from an EMBL/GenBank/DDBJ whole genome shotgun (WGS) entry which is preliminary data.</text>
</comment>
<evidence type="ECO:0000256" key="1">
    <source>
        <dbReference type="SAM" id="MobiDB-lite"/>
    </source>
</evidence>
<name>A0A9N7V9P8_PLEPL</name>
<gene>
    <name evidence="2" type="ORF">PLEPLA_LOCUS33203</name>
</gene>
<feature type="compositionally biased region" description="Basic and acidic residues" evidence="1">
    <location>
        <begin position="50"/>
        <end position="63"/>
    </location>
</feature>
<reference evidence="2" key="1">
    <citation type="submission" date="2020-03" db="EMBL/GenBank/DDBJ databases">
        <authorList>
            <person name="Weist P."/>
        </authorList>
    </citation>
    <scope>NUCLEOTIDE SEQUENCE</scope>
</reference>
<dbReference type="Proteomes" id="UP001153269">
    <property type="component" value="Unassembled WGS sequence"/>
</dbReference>
<sequence>MPIRDGYSSKGDGVFQRRPGRLSRLPASNNKSALGCVMGKFRSRNRWRAVKKDRTGDKSRGDTKPSMCPMGDLVLHGLVVPSDNRQRTTSIKRVFIPPATQLT</sequence>
<accession>A0A9N7V9P8</accession>